<protein>
    <submittedName>
        <fullName evidence="2">Uncharacterized protein</fullName>
    </submittedName>
</protein>
<keyword evidence="3" id="KW-1185">Reference proteome</keyword>
<comment type="caution">
    <text evidence="2">The sequence shown here is derived from an EMBL/GenBank/DDBJ whole genome shotgun (WGS) entry which is preliminary data.</text>
</comment>
<evidence type="ECO:0000313" key="3">
    <source>
        <dbReference type="Proteomes" id="UP000030134"/>
    </source>
</evidence>
<feature type="transmembrane region" description="Helical" evidence="1">
    <location>
        <begin position="20"/>
        <end position="38"/>
    </location>
</feature>
<proteinExistence type="predicted"/>
<gene>
    <name evidence="2" type="ORF">HQ36_07790</name>
</gene>
<accession>A0A0A2G1S3</accession>
<keyword evidence="1" id="KW-1133">Transmembrane helix</keyword>
<keyword evidence="1" id="KW-0812">Transmembrane</keyword>
<dbReference type="Proteomes" id="UP000030134">
    <property type="component" value="Unassembled WGS sequence"/>
</dbReference>
<evidence type="ECO:0000256" key="1">
    <source>
        <dbReference type="SAM" id="Phobius"/>
    </source>
</evidence>
<dbReference type="AlphaFoldDB" id="A0A0A2G1S3"/>
<evidence type="ECO:0000313" key="2">
    <source>
        <dbReference type="EMBL" id="KGN97243.1"/>
    </source>
</evidence>
<reference evidence="2 3" key="1">
    <citation type="submission" date="2014-08" db="EMBL/GenBank/DDBJ databases">
        <title>Porphyromonas gingivicanis strain:COT-022_OH1391 Genome sequencing.</title>
        <authorList>
            <person name="Wallis C."/>
            <person name="Deusch O."/>
            <person name="O'Flynn C."/>
            <person name="Davis I."/>
            <person name="Jospin G."/>
            <person name="Darling A.E."/>
            <person name="Coil D.A."/>
            <person name="Alexiev A."/>
            <person name="Horsfall A."/>
            <person name="Kirkwood N."/>
            <person name="Harris S."/>
            <person name="Eisen J.A."/>
        </authorList>
    </citation>
    <scope>NUCLEOTIDE SEQUENCE [LARGE SCALE GENOMIC DNA]</scope>
    <source>
        <strain evidence="3">COT-022 OH1391</strain>
    </source>
</reference>
<dbReference type="OrthoDB" id="9967030at2"/>
<dbReference type="RefSeq" id="WP_025843193.1">
    <property type="nucleotide sequence ID" value="NZ_JQZW01000015.1"/>
</dbReference>
<name>A0A0A2G1S3_9PORP</name>
<dbReference type="EMBL" id="JQZW01000015">
    <property type="protein sequence ID" value="KGN97243.1"/>
    <property type="molecule type" value="Genomic_DNA"/>
</dbReference>
<organism evidence="2 3">
    <name type="scientific">Porphyromonas gingivicanis</name>
    <dbReference type="NCBI Taxonomy" id="266762"/>
    <lineage>
        <taxon>Bacteria</taxon>
        <taxon>Pseudomonadati</taxon>
        <taxon>Bacteroidota</taxon>
        <taxon>Bacteroidia</taxon>
        <taxon>Bacteroidales</taxon>
        <taxon>Porphyromonadaceae</taxon>
        <taxon>Porphyromonas</taxon>
    </lineage>
</organism>
<sequence>MKTNPREPRNKKAALRRIRWSVLVLELWGLLVAGYVFLVKKLPFTMERGMQLGVSLLLPLLLYYIYVKRWQIRSSNFQSKEEDEE</sequence>
<feature type="transmembrane region" description="Helical" evidence="1">
    <location>
        <begin position="50"/>
        <end position="67"/>
    </location>
</feature>
<keyword evidence="1" id="KW-0472">Membrane</keyword>
<dbReference type="STRING" id="266762.HQ36_07790"/>